<protein>
    <submittedName>
        <fullName evidence="2">Uncharacterized protein</fullName>
    </submittedName>
</protein>
<comment type="caution">
    <text evidence="2">The sequence shown here is derived from an EMBL/GenBank/DDBJ whole genome shotgun (WGS) entry which is preliminary data.</text>
</comment>
<organism evidence="2 3">
    <name type="scientific">Psophocarpus tetragonolobus</name>
    <name type="common">Winged bean</name>
    <name type="synonym">Dolichos tetragonolobus</name>
    <dbReference type="NCBI Taxonomy" id="3891"/>
    <lineage>
        <taxon>Eukaryota</taxon>
        <taxon>Viridiplantae</taxon>
        <taxon>Streptophyta</taxon>
        <taxon>Embryophyta</taxon>
        <taxon>Tracheophyta</taxon>
        <taxon>Spermatophyta</taxon>
        <taxon>Magnoliopsida</taxon>
        <taxon>eudicotyledons</taxon>
        <taxon>Gunneridae</taxon>
        <taxon>Pentapetalae</taxon>
        <taxon>rosids</taxon>
        <taxon>fabids</taxon>
        <taxon>Fabales</taxon>
        <taxon>Fabaceae</taxon>
        <taxon>Papilionoideae</taxon>
        <taxon>50 kb inversion clade</taxon>
        <taxon>NPAAA clade</taxon>
        <taxon>indigoferoid/millettioid clade</taxon>
        <taxon>Phaseoleae</taxon>
        <taxon>Psophocarpus</taxon>
    </lineage>
</organism>
<evidence type="ECO:0000256" key="1">
    <source>
        <dbReference type="SAM" id="MobiDB-lite"/>
    </source>
</evidence>
<sequence>MGMHATKDRVESETSTVYSISLYESTITTRDEPWCSPPVVGTTRAGPPFRKMKGPNESQKRGLQIPHLIGGGKRIDISM</sequence>
<dbReference type="EMBL" id="JAYMYS010000040">
    <property type="protein sequence ID" value="KAK7375818.1"/>
    <property type="molecule type" value="Genomic_DNA"/>
</dbReference>
<evidence type="ECO:0000313" key="3">
    <source>
        <dbReference type="Proteomes" id="UP001386955"/>
    </source>
</evidence>
<feature type="region of interest" description="Disordered" evidence="1">
    <location>
        <begin position="34"/>
        <end position="62"/>
    </location>
</feature>
<reference evidence="2 3" key="1">
    <citation type="submission" date="2024-01" db="EMBL/GenBank/DDBJ databases">
        <title>The genomes of 5 underutilized Papilionoideae crops provide insights into root nodulation and disease resistanc.</title>
        <authorList>
            <person name="Jiang F."/>
        </authorList>
    </citation>
    <scope>NUCLEOTIDE SEQUENCE [LARGE SCALE GENOMIC DNA]</scope>
    <source>
        <strain evidence="2">DUOXIRENSHENG_FW03</strain>
        <tissue evidence="2">Leaves</tissue>
    </source>
</reference>
<gene>
    <name evidence="2" type="ORF">VNO78_35129</name>
</gene>
<name>A0AAN9NU15_PSOTE</name>
<evidence type="ECO:0000313" key="2">
    <source>
        <dbReference type="EMBL" id="KAK7375818.1"/>
    </source>
</evidence>
<accession>A0AAN9NU15</accession>
<dbReference type="Proteomes" id="UP001386955">
    <property type="component" value="Unassembled WGS sequence"/>
</dbReference>
<proteinExistence type="predicted"/>
<dbReference type="AlphaFoldDB" id="A0AAN9NU15"/>
<keyword evidence="3" id="KW-1185">Reference proteome</keyword>